<keyword evidence="1" id="KW-0811">Translocation</keyword>
<dbReference type="InterPro" id="IPR004274">
    <property type="entry name" value="FCP1_dom"/>
</dbReference>
<protein>
    <recommendedName>
        <fullName evidence="1">Mitochondrial import inner membrane translocase subunit TIM50</fullName>
    </recommendedName>
</protein>
<name>A0A8S1V6E6_PAROT</name>
<dbReference type="GO" id="GO:0005744">
    <property type="term" value="C:TIM23 mitochondrial import inner membrane translocase complex"/>
    <property type="evidence" value="ECO:0007669"/>
    <property type="project" value="UniProtKB-UniRule"/>
</dbReference>
<dbReference type="SMART" id="SM00577">
    <property type="entry name" value="CPDc"/>
    <property type="match status" value="1"/>
</dbReference>
<gene>
    <name evidence="3" type="ORF">POCTA_138.1.T0600110</name>
</gene>
<dbReference type="OrthoDB" id="277011at2759"/>
<keyword evidence="1" id="KW-0813">Transport</keyword>
<sequence>MNSKTNLRQMISKRTPLNERVNRNPYDQDVKYTNKSFTSGKKQSANKINSIISDMLSKRQSSQDIQNPKASLIRLDTSNQNTSQRSISPTKLYQMPESLKKIYNQIHQKFADSSNSKNLTRPKSKLLKQRTEESKISTQCTPTSDYTEQYLINLVNQEECVFTILAVVTKQRKVVKLCQNFLNAIPQSQGDCKDIIQQKIVCKQMLLERMGIFVIMLQALTQNYEEELQHIKNLLLYIHNGMVIYLEFLIKQNLTEDQKHILQNRLSKIKQNRRANKAVQDITQLKKHANVVHSLLILFIENSSDLKCARLEKLLQNIDQISLQQGTMLIKQQFDKVICEINKMRQTMDTNETEKTLEQEEIEKHLELKIPYLPKFNGYTLVIDLDETLVHYQELVDDGQFLVRPYAEQFLIEMSKYYEIVIFTAALQDYADFILDLIDKGNVISHRLYRQHTTQIDGTHVKDLTFVGRDLNTTIIIDNMAENFQHQPENGICIQSWYGDEDDRALYQLAPILSQIVIKKCKDIRNALRCLRNQMLENIENGVEDPHLHLSLN</sequence>
<dbReference type="PANTHER" id="PTHR12210">
    <property type="entry name" value="DULLARD PROTEIN PHOSPHATASE"/>
    <property type="match status" value="1"/>
</dbReference>
<evidence type="ECO:0000256" key="1">
    <source>
        <dbReference type="RuleBase" id="RU365079"/>
    </source>
</evidence>
<dbReference type="FunFam" id="3.40.50.1000:FF:000184">
    <property type="entry name" value="Uncharacterized protein"/>
    <property type="match status" value="1"/>
</dbReference>
<dbReference type="Proteomes" id="UP000683925">
    <property type="component" value="Unassembled WGS sequence"/>
</dbReference>
<comment type="subunit">
    <text evidence="1">Component of the TIM23 complex.</text>
</comment>
<dbReference type="InterPro" id="IPR050365">
    <property type="entry name" value="TIM50"/>
</dbReference>
<feature type="domain" description="FCP1 homology" evidence="2">
    <location>
        <begin position="374"/>
        <end position="516"/>
    </location>
</feature>
<comment type="similarity">
    <text evidence="1">Belongs to the TIM50 family.</text>
</comment>
<comment type="caution">
    <text evidence="3">The sequence shown here is derived from an EMBL/GenBank/DDBJ whole genome shotgun (WGS) entry which is preliminary data.</text>
</comment>
<evidence type="ECO:0000259" key="2">
    <source>
        <dbReference type="PROSITE" id="PS50969"/>
    </source>
</evidence>
<dbReference type="GO" id="GO:0015031">
    <property type="term" value="P:protein transport"/>
    <property type="evidence" value="ECO:0007669"/>
    <property type="project" value="UniProtKB-KW"/>
</dbReference>
<keyword evidence="1" id="KW-0809">Transit peptide</keyword>
<evidence type="ECO:0000313" key="4">
    <source>
        <dbReference type="Proteomes" id="UP000683925"/>
    </source>
</evidence>
<proteinExistence type="inferred from homology"/>
<dbReference type="EMBL" id="CAJJDP010000059">
    <property type="protein sequence ID" value="CAD8172431.1"/>
    <property type="molecule type" value="Genomic_DNA"/>
</dbReference>
<keyword evidence="1" id="KW-0496">Mitochondrion</keyword>
<organism evidence="3 4">
    <name type="scientific">Paramecium octaurelia</name>
    <dbReference type="NCBI Taxonomy" id="43137"/>
    <lineage>
        <taxon>Eukaryota</taxon>
        <taxon>Sar</taxon>
        <taxon>Alveolata</taxon>
        <taxon>Ciliophora</taxon>
        <taxon>Intramacronucleata</taxon>
        <taxon>Oligohymenophorea</taxon>
        <taxon>Peniculida</taxon>
        <taxon>Parameciidae</taxon>
        <taxon>Paramecium</taxon>
    </lineage>
</organism>
<comment type="subcellular location">
    <subcellularLocation>
        <location evidence="1">Mitochondrion inner membrane</location>
        <topology evidence="1">Single-pass membrane protein</topology>
    </subcellularLocation>
</comment>
<comment type="function">
    <text evidence="1">Essential component of the TIM23 complex, a complex that mediates the translocation of transit peptide-containing proteins across the mitochondrial inner membrane.</text>
</comment>
<dbReference type="PROSITE" id="PS50969">
    <property type="entry name" value="FCP1"/>
    <property type="match status" value="1"/>
</dbReference>
<dbReference type="AlphaFoldDB" id="A0A8S1V6E6"/>
<accession>A0A8S1V6E6</accession>
<reference evidence="3" key="1">
    <citation type="submission" date="2021-01" db="EMBL/GenBank/DDBJ databases">
        <authorList>
            <consortium name="Genoscope - CEA"/>
            <person name="William W."/>
        </authorList>
    </citation>
    <scope>NUCLEOTIDE SEQUENCE</scope>
</reference>
<dbReference type="CDD" id="cd07521">
    <property type="entry name" value="HAD_FCP1-like"/>
    <property type="match status" value="1"/>
</dbReference>
<dbReference type="OMA" id="EQFLIEM"/>
<dbReference type="Pfam" id="PF03031">
    <property type="entry name" value="NIF"/>
    <property type="match status" value="1"/>
</dbReference>
<keyword evidence="1" id="KW-0653">Protein transport</keyword>
<keyword evidence="4" id="KW-1185">Reference proteome</keyword>
<evidence type="ECO:0000313" key="3">
    <source>
        <dbReference type="EMBL" id="CAD8172431.1"/>
    </source>
</evidence>